<dbReference type="InterPro" id="IPR001920">
    <property type="entry name" value="Asp/Glu_race"/>
</dbReference>
<gene>
    <name evidence="3" type="ORF">ERL59_14190</name>
</gene>
<evidence type="ECO:0000313" key="4">
    <source>
        <dbReference type="Proteomes" id="UP000448943"/>
    </source>
</evidence>
<protein>
    <submittedName>
        <fullName evidence="3">Amino acid racemase</fullName>
        <ecNumber evidence="3">5.1.1.-</ecNumber>
    </submittedName>
</protein>
<sequence length="247" mass="27752">MEHKILGVIGGMGPKATSVFFDKVVEKTEAHKDQDHIDMVILNHATIPDRTTVILENNEDIFLEAIRKDIKLLEAAEVNHIAIPCNTSHYFYEKFIEMTDIHIIHMVDETVKKIAETYGADCKIGIMATTGTIKSGIYEKSAKKFNINLSVPNQVLQDQIMNIIYNDIKNNLNADTNEIQAIIHDFIFNQNCDGVILACTEFSCIQLSKEIQGYCIDALDVLVERSIELSGKQVKNLQQNKSNAAII</sequence>
<dbReference type="GO" id="GO:0047661">
    <property type="term" value="F:amino-acid racemase activity"/>
    <property type="evidence" value="ECO:0007669"/>
    <property type="project" value="InterPro"/>
</dbReference>
<proteinExistence type="inferred from homology"/>
<name>A0A6N9Q5K1_9BACL</name>
<dbReference type="EMBL" id="SIJB01000029">
    <property type="protein sequence ID" value="NBI30097.1"/>
    <property type="molecule type" value="Genomic_DNA"/>
</dbReference>
<dbReference type="InterPro" id="IPR033134">
    <property type="entry name" value="Asp/Glu_racemase_AS_2"/>
</dbReference>
<dbReference type="NCBIfam" id="TIGR00035">
    <property type="entry name" value="asp_race"/>
    <property type="match status" value="1"/>
</dbReference>
<dbReference type="Pfam" id="PF01177">
    <property type="entry name" value="Asp_Glu_race"/>
    <property type="match status" value="1"/>
</dbReference>
<evidence type="ECO:0000256" key="1">
    <source>
        <dbReference type="ARBA" id="ARBA00007847"/>
    </source>
</evidence>
<reference evidence="3 4" key="1">
    <citation type="submission" date="2019-01" db="EMBL/GenBank/DDBJ databases">
        <title>Chengkuizengella sp. nov., isolated from deep-sea sediment of East Pacific Ocean.</title>
        <authorList>
            <person name="Yang J."/>
            <person name="Lai Q."/>
            <person name="Shao Z."/>
        </authorList>
    </citation>
    <scope>NUCLEOTIDE SEQUENCE [LARGE SCALE GENOMIC DNA]</scope>
    <source>
        <strain evidence="3 4">YPA3-1-1</strain>
    </source>
</reference>
<organism evidence="3 4">
    <name type="scientific">Chengkuizengella marina</name>
    <dbReference type="NCBI Taxonomy" id="2507566"/>
    <lineage>
        <taxon>Bacteria</taxon>
        <taxon>Bacillati</taxon>
        <taxon>Bacillota</taxon>
        <taxon>Bacilli</taxon>
        <taxon>Bacillales</taxon>
        <taxon>Paenibacillaceae</taxon>
        <taxon>Chengkuizengella</taxon>
    </lineage>
</organism>
<dbReference type="EC" id="5.1.1.-" evidence="3"/>
<dbReference type="AlphaFoldDB" id="A0A6N9Q5K1"/>
<dbReference type="InterPro" id="IPR004380">
    <property type="entry name" value="Asp_race"/>
</dbReference>
<comment type="caution">
    <text evidence="3">The sequence shown here is derived from an EMBL/GenBank/DDBJ whole genome shotgun (WGS) entry which is preliminary data.</text>
</comment>
<evidence type="ECO:0000313" key="3">
    <source>
        <dbReference type="EMBL" id="NBI30097.1"/>
    </source>
</evidence>
<dbReference type="InterPro" id="IPR015942">
    <property type="entry name" value="Asp/Glu/hydantoin_racemase"/>
</dbReference>
<dbReference type="RefSeq" id="WP_160646903.1">
    <property type="nucleotide sequence ID" value="NZ_SIJB01000029.1"/>
</dbReference>
<keyword evidence="4" id="KW-1185">Reference proteome</keyword>
<comment type="similarity">
    <text evidence="1">Belongs to the aspartate/glutamate racemases family.</text>
</comment>
<evidence type="ECO:0000256" key="2">
    <source>
        <dbReference type="ARBA" id="ARBA00023235"/>
    </source>
</evidence>
<dbReference type="PROSITE" id="PS00924">
    <property type="entry name" value="ASP_GLU_RACEMASE_2"/>
    <property type="match status" value="1"/>
</dbReference>
<accession>A0A6N9Q5K1</accession>
<dbReference type="Proteomes" id="UP000448943">
    <property type="component" value="Unassembled WGS sequence"/>
</dbReference>
<keyword evidence="2 3" id="KW-0413">Isomerase</keyword>
<dbReference type="SUPFAM" id="SSF53681">
    <property type="entry name" value="Aspartate/glutamate racemase"/>
    <property type="match status" value="2"/>
</dbReference>
<dbReference type="Gene3D" id="3.40.50.1860">
    <property type="match status" value="2"/>
</dbReference>
<dbReference type="PANTHER" id="PTHR21198:SF7">
    <property type="entry name" value="ASPARTATE-GLUTAMATE RACEMASE FAMILY"/>
    <property type="match status" value="1"/>
</dbReference>
<dbReference type="PANTHER" id="PTHR21198">
    <property type="entry name" value="GLUTAMATE RACEMASE"/>
    <property type="match status" value="1"/>
</dbReference>
<dbReference type="OrthoDB" id="9803739at2"/>